<feature type="signal peptide" evidence="1">
    <location>
        <begin position="1"/>
        <end position="23"/>
    </location>
</feature>
<keyword evidence="3" id="KW-1185">Reference proteome</keyword>
<keyword evidence="1" id="KW-0732">Signal</keyword>
<accession>A0A9N8EWX9</accession>
<feature type="chain" id="PRO_5040404706" evidence="1">
    <location>
        <begin position="24"/>
        <end position="401"/>
    </location>
</feature>
<dbReference type="Proteomes" id="UP001153069">
    <property type="component" value="Unassembled WGS sequence"/>
</dbReference>
<proteinExistence type="predicted"/>
<evidence type="ECO:0000256" key="1">
    <source>
        <dbReference type="SAM" id="SignalP"/>
    </source>
</evidence>
<reference evidence="2" key="1">
    <citation type="submission" date="2020-06" db="EMBL/GenBank/DDBJ databases">
        <authorList>
            <consortium name="Plant Systems Biology data submission"/>
        </authorList>
    </citation>
    <scope>NUCLEOTIDE SEQUENCE</scope>
    <source>
        <strain evidence="2">D6</strain>
    </source>
</reference>
<evidence type="ECO:0000313" key="3">
    <source>
        <dbReference type="Proteomes" id="UP001153069"/>
    </source>
</evidence>
<dbReference type="AlphaFoldDB" id="A0A9N8EWX9"/>
<evidence type="ECO:0000313" key="2">
    <source>
        <dbReference type="EMBL" id="CAB9528756.1"/>
    </source>
</evidence>
<organism evidence="2 3">
    <name type="scientific">Seminavis robusta</name>
    <dbReference type="NCBI Taxonomy" id="568900"/>
    <lineage>
        <taxon>Eukaryota</taxon>
        <taxon>Sar</taxon>
        <taxon>Stramenopiles</taxon>
        <taxon>Ochrophyta</taxon>
        <taxon>Bacillariophyta</taxon>
        <taxon>Bacillariophyceae</taxon>
        <taxon>Bacillariophycidae</taxon>
        <taxon>Naviculales</taxon>
        <taxon>Naviculaceae</taxon>
        <taxon>Seminavis</taxon>
    </lineage>
</organism>
<comment type="caution">
    <text evidence="2">The sequence shown here is derived from an EMBL/GenBank/DDBJ whole genome shotgun (WGS) entry which is preliminary data.</text>
</comment>
<gene>
    <name evidence="2" type="ORF">SEMRO_2314_G322900.1</name>
</gene>
<protein>
    <submittedName>
        <fullName evidence="2">Uncharacterized protein</fullName>
    </submittedName>
</protein>
<sequence>MVSFLNRALGLGSLLLSYRVACCFEADISLSSVVDATLSAGRRDVEESHENSFQCMLSSTNLASDSFFGGDVEECLSLAEENQTSSPGMLMIWAVDADEMMVFRDMDSYQQEVTVALRNRGFSVETTKSFPKGRHTVAWMMREGYIIARSPSNSNSNNNNNGVFVVAHLWDNMGQLQAVKKALGLGSQMTPCYQHVAGGVFGFMARNRICSNQEDIMEGPSILDSDCFHGADNDVDDRISSQCNHDSKLQSTSQTGGYHAIIHQLEVTNSRRQEGMGTSTDHSSPSDFVLTRSELRKSFERAVAMLDNEKSAKVMGSAVGDGFLQVALTVRGALAIWWDGRQQVDINFFPSGRNNNGSHSDSSSSHTTTEELGNKLVDEFRRDMANVRTMLQDNCCPISVE</sequence>
<dbReference type="EMBL" id="CAICTM010002312">
    <property type="protein sequence ID" value="CAB9528756.1"/>
    <property type="molecule type" value="Genomic_DNA"/>
</dbReference>
<name>A0A9N8EWX9_9STRA</name>